<protein>
    <submittedName>
        <fullName evidence="2">Uncharacterized protein</fullName>
    </submittedName>
</protein>
<evidence type="ECO:0000313" key="3">
    <source>
        <dbReference type="Proteomes" id="UP000287651"/>
    </source>
</evidence>
<accession>A0A427A0J9</accession>
<sequence length="89" mass="10003">MIAFRTDTNQAERVPKSRTSKTNLSRKNLTVGKNIAKKGRARKSAYAGYDSCSHLIDRKASTTSICDQITELREPKRSDLRGGRSESMR</sequence>
<name>A0A427A0J9_ENSVE</name>
<reference evidence="2 3" key="1">
    <citation type="journal article" date="2014" name="Agronomy (Basel)">
        <title>A Draft Genome Sequence for Ensete ventricosum, the Drought-Tolerant Tree Against Hunger.</title>
        <authorList>
            <person name="Harrison J."/>
            <person name="Moore K.A."/>
            <person name="Paszkiewicz K."/>
            <person name="Jones T."/>
            <person name="Grant M."/>
            <person name="Ambacheew D."/>
            <person name="Muzemil S."/>
            <person name="Studholme D.J."/>
        </authorList>
    </citation>
    <scope>NUCLEOTIDE SEQUENCE [LARGE SCALE GENOMIC DNA]</scope>
</reference>
<feature type="compositionally biased region" description="Polar residues" evidence="1">
    <location>
        <begin position="1"/>
        <end position="11"/>
    </location>
</feature>
<organism evidence="2 3">
    <name type="scientific">Ensete ventricosum</name>
    <name type="common">Abyssinian banana</name>
    <name type="synonym">Musa ensete</name>
    <dbReference type="NCBI Taxonomy" id="4639"/>
    <lineage>
        <taxon>Eukaryota</taxon>
        <taxon>Viridiplantae</taxon>
        <taxon>Streptophyta</taxon>
        <taxon>Embryophyta</taxon>
        <taxon>Tracheophyta</taxon>
        <taxon>Spermatophyta</taxon>
        <taxon>Magnoliopsida</taxon>
        <taxon>Liliopsida</taxon>
        <taxon>Zingiberales</taxon>
        <taxon>Musaceae</taxon>
        <taxon>Ensete</taxon>
    </lineage>
</organism>
<dbReference type="EMBL" id="AMZH03004251">
    <property type="protein sequence ID" value="RRT69734.1"/>
    <property type="molecule type" value="Genomic_DNA"/>
</dbReference>
<proteinExistence type="predicted"/>
<feature type="region of interest" description="Disordered" evidence="1">
    <location>
        <begin position="1"/>
        <end position="29"/>
    </location>
</feature>
<dbReference type="Proteomes" id="UP000287651">
    <property type="component" value="Unassembled WGS sequence"/>
</dbReference>
<dbReference type="AlphaFoldDB" id="A0A427A0J9"/>
<evidence type="ECO:0000256" key="1">
    <source>
        <dbReference type="SAM" id="MobiDB-lite"/>
    </source>
</evidence>
<gene>
    <name evidence="2" type="ORF">B296_00033290</name>
</gene>
<evidence type="ECO:0000313" key="2">
    <source>
        <dbReference type="EMBL" id="RRT69734.1"/>
    </source>
</evidence>
<comment type="caution">
    <text evidence="2">The sequence shown here is derived from an EMBL/GenBank/DDBJ whole genome shotgun (WGS) entry which is preliminary data.</text>
</comment>